<gene>
    <name evidence="2" type="ORF">PGLA_13655</name>
</gene>
<protein>
    <recommendedName>
        <fullName evidence="1">Knr4/Smi1-like domain-containing protein</fullName>
    </recommendedName>
</protein>
<dbReference type="Gene3D" id="3.40.1580.10">
    <property type="entry name" value="SMI1/KNR4-like"/>
    <property type="match status" value="1"/>
</dbReference>
<feature type="domain" description="Knr4/Smi1-like" evidence="1">
    <location>
        <begin position="22"/>
        <end position="81"/>
    </location>
</feature>
<dbReference type="EMBL" id="LVJH01000024">
    <property type="protein sequence ID" value="OAB42110.1"/>
    <property type="molecule type" value="Genomic_DNA"/>
</dbReference>
<comment type="caution">
    <text evidence="2">The sequence shown here is derived from an EMBL/GenBank/DDBJ whole genome shotgun (WGS) entry which is preliminary data.</text>
</comment>
<accession>A0A168KJN0</accession>
<dbReference type="Proteomes" id="UP000076967">
    <property type="component" value="Unassembled WGS sequence"/>
</dbReference>
<dbReference type="SMART" id="SM00860">
    <property type="entry name" value="SMI1_KNR4"/>
    <property type="match status" value="1"/>
</dbReference>
<dbReference type="AlphaFoldDB" id="A0A168KJN0"/>
<name>A0A168KJN0_9BACL</name>
<evidence type="ECO:0000259" key="1">
    <source>
        <dbReference type="SMART" id="SM00860"/>
    </source>
</evidence>
<dbReference type="InterPro" id="IPR037883">
    <property type="entry name" value="Knr4/Smi1-like_sf"/>
</dbReference>
<dbReference type="Pfam" id="PF14567">
    <property type="entry name" value="SUKH_5"/>
    <property type="match status" value="1"/>
</dbReference>
<organism evidence="2 3">
    <name type="scientific">Paenibacillus glacialis</name>
    <dbReference type="NCBI Taxonomy" id="494026"/>
    <lineage>
        <taxon>Bacteria</taxon>
        <taxon>Bacillati</taxon>
        <taxon>Bacillota</taxon>
        <taxon>Bacilli</taxon>
        <taxon>Bacillales</taxon>
        <taxon>Paenibacillaceae</taxon>
        <taxon>Paenibacillus</taxon>
    </lineage>
</organism>
<reference evidence="2 3" key="1">
    <citation type="submission" date="2016-03" db="EMBL/GenBank/DDBJ databases">
        <title>Draft genome sequence of Paenibacillus glacialis DSM 22343.</title>
        <authorList>
            <person name="Shin S.-K."/>
            <person name="Yi H."/>
        </authorList>
    </citation>
    <scope>NUCLEOTIDE SEQUENCE [LARGE SCALE GENOMIC DNA]</scope>
    <source>
        <strain evidence="2 3">DSM 22343</strain>
    </source>
</reference>
<evidence type="ECO:0000313" key="3">
    <source>
        <dbReference type="Proteomes" id="UP000076967"/>
    </source>
</evidence>
<evidence type="ECO:0000313" key="2">
    <source>
        <dbReference type="EMBL" id="OAB42110.1"/>
    </source>
</evidence>
<proteinExistence type="predicted"/>
<keyword evidence="3" id="KW-1185">Reference proteome</keyword>
<sequence length="169" mass="19034">MERDELIAFIQEHSDDTDFTGGISDENIEKIESELKVEFPQSYNWFLKNYGSGGLFGVDTLGCGKSSIPSVVSILKDFVISDYHLNTLSLKIVKNFFIVLIQGIYWMVNVQLFHGIEWQDSVGNEQTTFMISYPIDSVKLKRTGMKTFKGLVGGGYPVPNESIIQPITH</sequence>
<dbReference type="RefSeq" id="WP_425415383.1">
    <property type="nucleotide sequence ID" value="NZ_LVJH01000024.1"/>
</dbReference>
<dbReference type="InterPro" id="IPR018958">
    <property type="entry name" value="Knr4/Smi1-like_dom"/>
</dbReference>
<dbReference type="SUPFAM" id="SSF160631">
    <property type="entry name" value="SMI1/KNR4-like"/>
    <property type="match status" value="1"/>
</dbReference>